<dbReference type="STRING" id="927083.DB32_003836"/>
<keyword evidence="2" id="KW-1185">Reference proteome</keyword>
<accession>A0A0F6W3R5</accession>
<evidence type="ECO:0000313" key="2">
    <source>
        <dbReference type="Proteomes" id="UP000034883"/>
    </source>
</evidence>
<sequence>MSEQLYRAYVESLQREFPGLRVISKRGHTMSIVIDRLLKIVTLGGQSAYLTRYTTVLGRTIYTPTEWEQRDPRERYVTMRHEAVHLRQSRRYGMLLMSVLYALPFFPLGLAYGRARIEWEAYAETFRAVAEVWGPARARSPEMRAHVLKQFTSPAYGWMWPFPKQVNRWIDEVLATLPEA</sequence>
<dbReference type="AlphaFoldDB" id="A0A0F6W3R5"/>
<dbReference type="RefSeq" id="WP_053233834.1">
    <property type="nucleotide sequence ID" value="NZ_CP011125.1"/>
</dbReference>
<dbReference type="OrthoDB" id="5513625at2"/>
<name>A0A0F6W3R5_9BACT</name>
<organism evidence="1 2">
    <name type="scientific">Sandaracinus amylolyticus</name>
    <dbReference type="NCBI Taxonomy" id="927083"/>
    <lineage>
        <taxon>Bacteria</taxon>
        <taxon>Pseudomonadati</taxon>
        <taxon>Myxococcota</taxon>
        <taxon>Polyangia</taxon>
        <taxon>Polyangiales</taxon>
        <taxon>Sandaracinaceae</taxon>
        <taxon>Sandaracinus</taxon>
    </lineage>
</organism>
<dbReference type="Proteomes" id="UP000034883">
    <property type="component" value="Chromosome"/>
</dbReference>
<proteinExistence type="predicted"/>
<reference evidence="1 2" key="1">
    <citation type="submission" date="2015-03" db="EMBL/GenBank/DDBJ databases">
        <title>Genome assembly of Sandaracinus amylolyticus DSM 53668.</title>
        <authorList>
            <person name="Sharma G."/>
            <person name="Subramanian S."/>
        </authorList>
    </citation>
    <scope>NUCLEOTIDE SEQUENCE [LARGE SCALE GENOMIC DNA]</scope>
    <source>
        <strain evidence="1 2">DSM 53668</strain>
    </source>
</reference>
<evidence type="ECO:0000313" key="1">
    <source>
        <dbReference type="EMBL" id="AKF06687.1"/>
    </source>
</evidence>
<dbReference type="EMBL" id="CP011125">
    <property type="protein sequence ID" value="AKF06687.1"/>
    <property type="molecule type" value="Genomic_DNA"/>
</dbReference>
<dbReference type="KEGG" id="samy:DB32_003836"/>
<gene>
    <name evidence="1" type="ORF">DB32_003836</name>
</gene>
<protein>
    <submittedName>
        <fullName evidence="1">Uncharacterized protein</fullName>
    </submittedName>
</protein>